<dbReference type="Gene3D" id="1.10.260.40">
    <property type="entry name" value="lambda repressor-like DNA-binding domains"/>
    <property type="match status" value="1"/>
</dbReference>
<dbReference type="Pfam" id="PF13377">
    <property type="entry name" value="Peripla_BP_3"/>
    <property type="match status" value="1"/>
</dbReference>
<evidence type="ECO:0000259" key="4">
    <source>
        <dbReference type="PROSITE" id="PS50932"/>
    </source>
</evidence>
<evidence type="ECO:0000313" key="5">
    <source>
        <dbReference type="EMBL" id="PJJ70639.1"/>
    </source>
</evidence>
<sequence length="335" mass="35977">MADVGRLADVSAQTVSRFFSGSGYVSAATRERIEAAVAELGYRPNHVARAFRSNRTHTIGVMTMGTMNYGVTALYSGLTAAARATDYSIVISHIDSDIDEPGALDEARRVLDNLQSLQVDGIILATQYRDADELFEGISDRLPVVTLSGRPRPSADTVALDSYQAGLIATRHLIELGHERILHVAGPANRNETIERARGYTDALEEAGLVPLPAIPGTSWGAETGHRAGSHVDPTSFTAAFAASDAIAFGFMGAMRSRGFEAPSDYSIIGVDDMPESAYTSPPLTTMRMDFDELGTVSFDMIRHHIEKGERVDLRVLPSALVERGSTAPPRPDGA</sequence>
<gene>
    <name evidence="5" type="ORF">CLV46_0161</name>
</gene>
<dbReference type="SUPFAM" id="SSF47413">
    <property type="entry name" value="lambda repressor-like DNA-binding domains"/>
    <property type="match status" value="1"/>
</dbReference>
<dbReference type="Pfam" id="PF00356">
    <property type="entry name" value="LacI"/>
    <property type="match status" value="1"/>
</dbReference>
<reference evidence="5 6" key="1">
    <citation type="submission" date="2017-11" db="EMBL/GenBank/DDBJ databases">
        <title>Genomic Encyclopedia of Archaeal and Bacterial Type Strains, Phase II (KMG-II): From Individual Species to Whole Genera.</title>
        <authorList>
            <person name="Goeker M."/>
        </authorList>
    </citation>
    <scope>NUCLEOTIDE SEQUENCE [LARGE SCALE GENOMIC DNA]</scope>
    <source>
        <strain evidence="5 6">DSM 27393</strain>
    </source>
</reference>
<name>A0A2M9CFH8_9MICO</name>
<dbReference type="InterPro" id="IPR010982">
    <property type="entry name" value="Lambda_DNA-bd_dom_sf"/>
</dbReference>
<keyword evidence="2 5" id="KW-0238">DNA-binding</keyword>
<dbReference type="PANTHER" id="PTHR30146">
    <property type="entry name" value="LACI-RELATED TRANSCRIPTIONAL REPRESSOR"/>
    <property type="match status" value="1"/>
</dbReference>
<dbReference type="CDD" id="cd01392">
    <property type="entry name" value="HTH_LacI"/>
    <property type="match status" value="1"/>
</dbReference>
<comment type="caution">
    <text evidence="5">The sequence shown here is derived from an EMBL/GenBank/DDBJ whole genome shotgun (WGS) entry which is preliminary data.</text>
</comment>
<dbReference type="GO" id="GO:0003700">
    <property type="term" value="F:DNA-binding transcription factor activity"/>
    <property type="evidence" value="ECO:0007669"/>
    <property type="project" value="TreeGrafter"/>
</dbReference>
<dbReference type="Gene3D" id="3.40.50.2300">
    <property type="match status" value="2"/>
</dbReference>
<evidence type="ECO:0000256" key="3">
    <source>
        <dbReference type="ARBA" id="ARBA00023163"/>
    </source>
</evidence>
<dbReference type="AlphaFoldDB" id="A0A2M9CFH8"/>
<dbReference type="Proteomes" id="UP000228758">
    <property type="component" value="Unassembled WGS sequence"/>
</dbReference>
<evidence type="ECO:0000256" key="1">
    <source>
        <dbReference type="ARBA" id="ARBA00023015"/>
    </source>
</evidence>
<proteinExistence type="predicted"/>
<dbReference type="PROSITE" id="PS50932">
    <property type="entry name" value="HTH_LACI_2"/>
    <property type="match status" value="1"/>
</dbReference>
<dbReference type="GO" id="GO:0000976">
    <property type="term" value="F:transcription cis-regulatory region binding"/>
    <property type="evidence" value="ECO:0007669"/>
    <property type="project" value="TreeGrafter"/>
</dbReference>
<keyword evidence="1" id="KW-0805">Transcription regulation</keyword>
<dbReference type="InterPro" id="IPR046335">
    <property type="entry name" value="LacI/GalR-like_sensor"/>
</dbReference>
<accession>A0A2M9CFH8</accession>
<dbReference type="SMART" id="SM00354">
    <property type="entry name" value="HTH_LACI"/>
    <property type="match status" value="1"/>
</dbReference>
<dbReference type="PANTHER" id="PTHR30146:SF109">
    <property type="entry name" value="HTH-TYPE TRANSCRIPTIONAL REGULATOR GALS"/>
    <property type="match status" value="1"/>
</dbReference>
<dbReference type="InterPro" id="IPR000843">
    <property type="entry name" value="HTH_LacI"/>
</dbReference>
<dbReference type="SUPFAM" id="SSF53822">
    <property type="entry name" value="Periplasmic binding protein-like I"/>
    <property type="match status" value="1"/>
</dbReference>
<feature type="domain" description="HTH lacI-type" evidence="4">
    <location>
        <begin position="1"/>
        <end position="53"/>
    </location>
</feature>
<keyword evidence="6" id="KW-1185">Reference proteome</keyword>
<organism evidence="5 6">
    <name type="scientific">Diaminobutyricimonas aerilata</name>
    <dbReference type="NCBI Taxonomy" id="1162967"/>
    <lineage>
        <taxon>Bacteria</taxon>
        <taxon>Bacillati</taxon>
        <taxon>Actinomycetota</taxon>
        <taxon>Actinomycetes</taxon>
        <taxon>Micrococcales</taxon>
        <taxon>Microbacteriaceae</taxon>
        <taxon>Diaminobutyricimonas</taxon>
    </lineage>
</organism>
<evidence type="ECO:0000256" key="2">
    <source>
        <dbReference type="ARBA" id="ARBA00023125"/>
    </source>
</evidence>
<dbReference type="EMBL" id="PGFF01000001">
    <property type="protein sequence ID" value="PJJ70639.1"/>
    <property type="molecule type" value="Genomic_DNA"/>
</dbReference>
<protein>
    <submittedName>
        <fullName evidence="5">DNA-binding LacI/PurR family transcriptional regulator</fullName>
    </submittedName>
</protein>
<evidence type="ECO:0000313" key="6">
    <source>
        <dbReference type="Proteomes" id="UP000228758"/>
    </source>
</evidence>
<keyword evidence="3" id="KW-0804">Transcription</keyword>
<dbReference type="InterPro" id="IPR028082">
    <property type="entry name" value="Peripla_BP_I"/>
</dbReference>